<accession>A0A3R8R3L1</accession>
<dbReference type="Proteomes" id="UP000276526">
    <property type="component" value="Unassembled WGS sequence"/>
</dbReference>
<evidence type="ECO:0000256" key="1">
    <source>
        <dbReference type="ARBA" id="ARBA00010830"/>
    </source>
</evidence>
<dbReference type="Gene3D" id="1.10.530.10">
    <property type="match status" value="1"/>
</dbReference>
<evidence type="ECO:0000256" key="2">
    <source>
        <dbReference type="ARBA" id="ARBA00022801"/>
    </source>
</evidence>
<evidence type="ECO:0000313" key="5">
    <source>
        <dbReference type="EMBL" id="RRO87975.1"/>
    </source>
</evidence>
<dbReference type="RefSeq" id="WP_043362757.1">
    <property type="nucleotide sequence ID" value="NZ_CP066067.1"/>
</dbReference>
<dbReference type="GO" id="GO:0016787">
    <property type="term" value="F:hydrolase activity"/>
    <property type="evidence" value="ECO:0007669"/>
    <property type="project" value="UniProtKB-KW"/>
</dbReference>
<dbReference type="CDD" id="cd13925">
    <property type="entry name" value="RPF"/>
    <property type="match status" value="1"/>
</dbReference>
<keyword evidence="3" id="KW-0732">Signal</keyword>
<dbReference type="SUPFAM" id="SSF53955">
    <property type="entry name" value="Lysozyme-like"/>
    <property type="match status" value="1"/>
</dbReference>
<sequence>MSRLIARSTAALALGAAAVTGGVMLSAPAATAAAPEAWDQVAACEAGGDWAANTGNGFQGGLQFTPETWAANGGTEFAPTADQASREQQIQVAESVLASQGAGAWPNCGGPVAG</sequence>
<comment type="similarity">
    <text evidence="1">Belongs to the transglycosylase family. Rpf subfamily.</text>
</comment>
<evidence type="ECO:0000256" key="3">
    <source>
        <dbReference type="SAM" id="SignalP"/>
    </source>
</evidence>
<feature type="chain" id="PRO_5038235996" evidence="3">
    <location>
        <begin position="33"/>
        <end position="114"/>
    </location>
</feature>
<evidence type="ECO:0000313" key="7">
    <source>
        <dbReference type="Proteomes" id="UP000276526"/>
    </source>
</evidence>
<name>A0A3R8R3L1_9CORY</name>
<proteinExistence type="inferred from homology"/>
<dbReference type="EMBL" id="PQNK01000001">
    <property type="protein sequence ID" value="RRO87975.1"/>
    <property type="molecule type" value="Genomic_DNA"/>
</dbReference>
<dbReference type="AlphaFoldDB" id="A0A3R8R3L1"/>
<gene>
    <name evidence="6" type="ORF">CXF42_01245</name>
    <name evidence="5" type="ORF">CXF48_01080</name>
</gene>
<evidence type="ECO:0000259" key="4">
    <source>
        <dbReference type="Pfam" id="PF06737"/>
    </source>
</evidence>
<dbReference type="GeneID" id="60807487"/>
<feature type="domain" description="Resuscitation-promoting factor core lysozyme-like" evidence="4">
    <location>
        <begin position="33"/>
        <end position="108"/>
    </location>
</feature>
<organism evidence="5 7">
    <name type="scientific">Corynebacterium bovis</name>
    <dbReference type="NCBI Taxonomy" id="36808"/>
    <lineage>
        <taxon>Bacteria</taxon>
        <taxon>Bacillati</taxon>
        <taxon>Actinomycetota</taxon>
        <taxon>Actinomycetes</taxon>
        <taxon>Mycobacteriales</taxon>
        <taxon>Corynebacteriaceae</taxon>
        <taxon>Corynebacterium</taxon>
    </lineage>
</organism>
<evidence type="ECO:0000313" key="8">
    <source>
        <dbReference type="Proteomes" id="UP000278422"/>
    </source>
</evidence>
<reference evidence="7 8" key="1">
    <citation type="submission" date="2018-01" db="EMBL/GenBank/DDBJ databases">
        <title>Twenty Corynebacterium bovis Genomes.</title>
        <authorList>
            <person name="Gulvik C.A."/>
        </authorList>
    </citation>
    <scope>NUCLEOTIDE SEQUENCE [LARGE SCALE GENOMIC DNA]</scope>
    <source>
        <strain evidence="6 8">16-2004</strain>
        <strain evidence="5 7">F6900</strain>
    </source>
</reference>
<dbReference type="Pfam" id="PF06737">
    <property type="entry name" value="Transglycosylas"/>
    <property type="match status" value="1"/>
</dbReference>
<dbReference type="Proteomes" id="UP000278422">
    <property type="component" value="Unassembled WGS sequence"/>
</dbReference>
<dbReference type="InterPro" id="IPR023346">
    <property type="entry name" value="Lysozyme-like_dom_sf"/>
</dbReference>
<evidence type="ECO:0000313" key="6">
    <source>
        <dbReference type="EMBL" id="RRQ05444.1"/>
    </source>
</evidence>
<keyword evidence="2" id="KW-0378">Hydrolase</keyword>
<protein>
    <submittedName>
        <fullName evidence="5">Resuscitation-promoting factor</fullName>
    </submittedName>
</protein>
<comment type="caution">
    <text evidence="5">The sequence shown here is derived from an EMBL/GenBank/DDBJ whole genome shotgun (WGS) entry which is preliminary data.</text>
</comment>
<feature type="signal peptide" evidence="3">
    <location>
        <begin position="1"/>
        <end position="32"/>
    </location>
</feature>
<dbReference type="OrthoDB" id="1404170at2"/>
<keyword evidence="8" id="KW-1185">Reference proteome</keyword>
<dbReference type="InterPro" id="IPR010618">
    <property type="entry name" value="RPF"/>
</dbReference>
<dbReference type="EMBL" id="PQNQ01000002">
    <property type="protein sequence ID" value="RRQ05444.1"/>
    <property type="molecule type" value="Genomic_DNA"/>
</dbReference>